<proteinExistence type="predicted"/>
<accession>A0A2N9AXF2</accession>
<name>A0A2N9AXF2_METEX</name>
<dbReference type="EMBL" id="LT962688">
    <property type="protein sequence ID" value="SOR32004.1"/>
    <property type="molecule type" value="Genomic_DNA"/>
</dbReference>
<protein>
    <submittedName>
        <fullName evidence="1">Uncharacterized protein</fullName>
    </submittedName>
</protein>
<gene>
    <name evidence="1" type="ORF">TK0001_5438</name>
</gene>
<evidence type="ECO:0000313" key="2">
    <source>
        <dbReference type="Proteomes" id="UP000233769"/>
    </source>
</evidence>
<reference evidence="2" key="1">
    <citation type="submission" date="2017-10" db="EMBL/GenBank/DDBJ databases">
        <authorList>
            <person name="Regsiter A."/>
            <person name="William W."/>
        </authorList>
    </citation>
    <scope>NUCLEOTIDE SEQUENCE [LARGE SCALE GENOMIC DNA]</scope>
</reference>
<dbReference type="AlphaFoldDB" id="A0A2N9AXF2"/>
<organism evidence="1 2">
    <name type="scientific">Methylorubrum extorquens</name>
    <name type="common">Methylobacterium dichloromethanicum</name>
    <name type="synonym">Methylobacterium extorquens</name>
    <dbReference type="NCBI Taxonomy" id="408"/>
    <lineage>
        <taxon>Bacteria</taxon>
        <taxon>Pseudomonadati</taxon>
        <taxon>Pseudomonadota</taxon>
        <taxon>Alphaproteobacteria</taxon>
        <taxon>Hyphomicrobiales</taxon>
        <taxon>Methylobacteriaceae</taxon>
        <taxon>Methylorubrum</taxon>
    </lineage>
</organism>
<sequence length="102" mass="10928">MTSIGKRSMPRYLGTIRGRGDLTIGDDLLNLGIVSYEIDSYLDRNTYSGDGQIEGDTAHLMRAFDAGAARIFLSKGRSVGVVLADPKGSSAVEIVIQGRLPL</sequence>
<evidence type="ECO:0000313" key="1">
    <source>
        <dbReference type="EMBL" id="SOR32004.1"/>
    </source>
</evidence>
<dbReference type="Proteomes" id="UP000233769">
    <property type="component" value="Chromosome tk0001"/>
</dbReference>